<dbReference type="InterPro" id="IPR023214">
    <property type="entry name" value="HAD_sf"/>
</dbReference>
<dbReference type="InterPro" id="IPR005519">
    <property type="entry name" value="Acid_phosphat_B-like"/>
</dbReference>
<dbReference type="EMBL" id="JAYMYQ010000011">
    <property type="protein sequence ID" value="KAK7304508.1"/>
    <property type="molecule type" value="Genomic_DNA"/>
</dbReference>
<reference evidence="1 2" key="1">
    <citation type="submission" date="2024-01" db="EMBL/GenBank/DDBJ databases">
        <title>The genomes of 5 underutilized Papilionoideae crops provide insights into root nodulation and disease resistanc.</title>
        <authorList>
            <person name="Jiang F."/>
        </authorList>
    </citation>
    <scope>NUCLEOTIDE SEQUENCE [LARGE SCALE GENOMIC DNA]</scope>
    <source>
        <strain evidence="1">LVBAO_FW01</strain>
        <tissue evidence="1">Leaves</tissue>
    </source>
</reference>
<evidence type="ECO:0000313" key="2">
    <source>
        <dbReference type="Proteomes" id="UP001367508"/>
    </source>
</evidence>
<dbReference type="Proteomes" id="UP001367508">
    <property type="component" value="Unassembled WGS sequence"/>
</dbReference>
<name>A0AAN9JSR6_CANGL</name>
<comment type="caution">
    <text evidence="1">The sequence shown here is derived from an EMBL/GenBank/DDBJ whole genome shotgun (WGS) entry which is preliminary data.</text>
</comment>
<dbReference type="Gene3D" id="3.40.50.1000">
    <property type="entry name" value="HAD superfamily/HAD-like"/>
    <property type="match status" value="1"/>
</dbReference>
<dbReference type="AlphaFoldDB" id="A0AAN9JSR6"/>
<organism evidence="1 2">
    <name type="scientific">Canavalia gladiata</name>
    <name type="common">Sword bean</name>
    <name type="synonym">Dolichos gladiatus</name>
    <dbReference type="NCBI Taxonomy" id="3824"/>
    <lineage>
        <taxon>Eukaryota</taxon>
        <taxon>Viridiplantae</taxon>
        <taxon>Streptophyta</taxon>
        <taxon>Embryophyta</taxon>
        <taxon>Tracheophyta</taxon>
        <taxon>Spermatophyta</taxon>
        <taxon>Magnoliopsida</taxon>
        <taxon>eudicotyledons</taxon>
        <taxon>Gunneridae</taxon>
        <taxon>Pentapetalae</taxon>
        <taxon>rosids</taxon>
        <taxon>fabids</taxon>
        <taxon>Fabales</taxon>
        <taxon>Fabaceae</taxon>
        <taxon>Papilionoideae</taxon>
        <taxon>50 kb inversion clade</taxon>
        <taxon>NPAAA clade</taxon>
        <taxon>indigoferoid/millettioid clade</taxon>
        <taxon>Phaseoleae</taxon>
        <taxon>Canavalia</taxon>
    </lineage>
</organism>
<accession>A0AAN9JSR6</accession>
<keyword evidence="2" id="KW-1185">Reference proteome</keyword>
<evidence type="ECO:0000313" key="1">
    <source>
        <dbReference type="EMBL" id="KAK7304508.1"/>
    </source>
</evidence>
<sequence length="103" mass="11723">MKGWCPAIPPVLRLFDKLAEIGFKVILLAGRDKETLSQVTIDNLHNQGFIGFEQLIMRTAAYKGQSATFKSYIRKQLEDEGYRIWGNGVISKETLREMVHHAS</sequence>
<proteinExistence type="predicted"/>
<dbReference type="Pfam" id="PF03767">
    <property type="entry name" value="Acid_phosphat_B"/>
    <property type="match status" value="1"/>
</dbReference>
<protein>
    <submittedName>
        <fullName evidence="1">Uncharacterized protein</fullName>
    </submittedName>
</protein>
<gene>
    <name evidence="1" type="ORF">VNO77_42389</name>
</gene>
<dbReference type="PANTHER" id="PTHR31284">
    <property type="entry name" value="ACID PHOSPHATASE-LIKE PROTEIN"/>
    <property type="match status" value="1"/>
</dbReference>
<dbReference type="PANTHER" id="PTHR31284:SF9">
    <property type="entry name" value="HAD SUPERFAMILY, SUBFAMILY IIIB ACID PHOSPHATASE"/>
    <property type="match status" value="1"/>
</dbReference>